<sequence>MNAFKGLLWKDFKTSKVWFYGWIAIIFLIYIIGMVIGNFVNEPIIVQIFIIMIGVFHIAFLPGIVVSMLRLEGKTQLWLHSPNSGFMLLLPKLIIAFIYSTVSLLIVDLLGVITMAVFPEDSIFSYWPIKEGILFNLGVTVVGLYFSGWTIFLWTFYHSLSKYPSIKSIRWIFVAGFIIVYQSVVAFLMSIEWVERFLFDTFTVEVSSGVFFSVGSNEANAGFDPEMILLPLLPLVFEGMVMMIVFIIACWLLDRKVEV</sequence>
<evidence type="ECO:0008006" key="4">
    <source>
        <dbReference type="Google" id="ProtNLM"/>
    </source>
</evidence>
<name>A0A366EF96_9BACI</name>
<reference evidence="2 3" key="1">
    <citation type="submission" date="2018-06" db="EMBL/GenBank/DDBJ databases">
        <title>Freshwater and sediment microbial communities from various areas in North America, analyzing microbe dynamics in response to fracking.</title>
        <authorList>
            <person name="Lamendella R."/>
        </authorList>
    </citation>
    <scope>NUCLEOTIDE SEQUENCE [LARGE SCALE GENOMIC DNA]</scope>
    <source>
        <strain evidence="2 3">97B</strain>
    </source>
</reference>
<dbReference type="RefSeq" id="WP_113971279.1">
    <property type="nucleotide sequence ID" value="NZ_QNRJ01000027.1"/>
</dbReference>
<keyword evidence="1" id="KW-0472">Membrane</keyword>
<feature type="transmembrane region" description="Helical" evidence="1">
    <location>
        <begin position="133"/>
        <end position="157"/>
    </location>
</feature>
<feature type="transmembrane region" description="Helical" evidence="1">
    <location>
        <begin position="89"/>
        <end position="113"/>
    </location>
</feature>
<organism evidence="2 3">
    <name type="scientific">Rossellomorea aquimaris</name>
    <dbReference type="NCBI Taxonomy" id="189382"/>
    <lineage>
        <taxon>Bacteria</taxon>
        <taxon>Bacillati</taxon>
        <taxon>Bacillota</taxon>
        <taxon>Bacilli</taxon>
        <taxon>Bacillales</taxon>
        <taxon>Bacillaceae</taxon>
        <taxon>Rossellomorea</taxon>
    </lineage>
</organism>
<dbReference type="Proteomes" id="UP000252118">
    <property type="component" value="Unassembled WGS sequence"/>
</dbReference>
<protein>
    <recommendedName>
        <fullName evidence="4">ABC-2 family transporter protein</fullName>
    </recommendedName>
</protein>
<dbReference type="OrthoDB" id="2962380at2"/>
<evidence type="ECO:0000313" key="3">
    <source>
        <dbReference type="Proteomes" id="UP000252118"/>
    </source>
</evidence>
<evidence type="ECO:0000313" key="2">
    <source>
        <dbReference type="EMBL" id="RBP00089.1"/>
    </source>
</evidence>
<dbReference type="EMBL" id="QNRJ01000027">
    <property type="protein sequence ID" value="RBP00089.1"/>
    <property type="molecule type" value="Genomic_DNA"/>
</dbReference>
<accession>A0A366EF96</accession>
<dbReference type="AlphaFoldDB" id="A0A366EF96"/>
<evidence type="ECO:0000256" key="1">
    <source>
        <dbReference type="SAM" id="Phobius"/>
    </source>
</evidence>
<feature type="transmembrane region" description="Helical" evidence="1">
    <location>
        <begin position="45"/>
        <end position="69"/>
    </location>
</feature>
<feature type="transmembrane region" description="Helical" evidence="1">
    <location>
        <begin position="169"/>
        <end position="191"/>
    </location>
</feature>
<gene>
    <name evidence="2" type="ORF">DET59_12713</name>
</gene>
<feature type="transmembrane region" description="Helical" evidence="1">
    <location>
        <begin position="228"/>
        <end position="253"/>
    </location>
</feature>
<proteinExistence type="predicted"/>
<keyword evidence="1" id="KW-1133">Transmembrane helix</keyword>
<keyword evidence="1" id="KW-0812">Transmembrane</keyword>
<comment type="caution">
    <text evidence="2">The sequence shown here is derived from an EMBL/GenBank/DDBJ whole genome shotgun (WGS) entry which is preliminary data.</text>
</comment>
<feature type="transmembrane region" description="Helical" evidence="1">
    <location>
        <begin position="17"/>
        <end position="39"/>
    </location>
</feature>